<dbReference type="InterPro" id="IPR000047">
    <property type="entry name" value="HTH_motif"/>
</dbReference>
<sequence>MATNFSIESLLVANEDEELQNDDKMAEHQHKAQHLFCPTSKARRGRTAFTFTQLIALESRFKQNRYLKVGERTKLAQMLGLNETQIKIWFQNRRTKWKREGSETEGTENKGQAMEKALRGQSRPPTVAALRRFVGPGKQCRLNSAERPCRSVKTTLLPPYPPPYANECPPIPLLFQQPMDSQLMRKAISFCSSDMTFHPQNVPTFRLWRSNSSWHQQFLRHFSGLFLQQQNCPTRLTNKMLLNIDDQLTLRTFVNDR</sequence>
<dbReference type="PROSITE" id="PS50071">
    <property type="entry name" value="HOMEOBOX_2"/>
    <property type="match status" value="1"/>
</dbReference>
<dbReference type="Proteomes" id="UP000887572">
    <property type="component" value="Unplaced"/>
</dbReference>
<dbReference type="WBParaSite" id="Gr19_v10_g13277.t1">
    <property type="protein sequence ID" value="Gr19_v10_g13277.t1"/>
    <property type="gene ID" value="Gr19_v10_g13277"/>
</dbReference>
<dbReference type="GO" id="GO:0030154">
    <property type="term" value="P:cell differentiation"/>
    <property type="evidence" value="ECO:0007669"/>
    <property type="project" value="TreeGrafter"/>
</dbReference>
<keyword evidence="2 5" id="KW-0238">DNA-binding</keyword>
<feature type="domain" description="Homeobox" evidence="8">
    <location>
        <begin position="40"/>
        <end position="100"/>
    </location>
</feature>
<evidence type="ECO:0000313" key="9">
    <source>
        <dbReference type="Proteomes" id="UP000887572"/>
    </source>
</evidence>
<dbReference type="Pfam" id="PF00046">
    <property type="entry name" value="Homeodomain"/>
    <property type="match status" value="1"/>
</dbReference>
<comment type="subcellular location">
    <subcellularLocation>
        <location evidence="1 5 6">Nucleus</location>
    </subcellularLocation>
</comment>
<dbReference type="PRINTS" id="PR00031">
    <property type="entry name" value="HTHREPRESSR"/>
</dbReference>
<dbReference type="InterPro" id="IPR017970">
    <property type="entry name" value="Homeobox_CS"/>
</dbReference>
<dbReference type="CDD" id="cd00086">
    <property type="entry name" value="homeodomain"/>
    <property type="match status" value="1"/>
</dbReference>
<evidence type="ECO:0000259" key="8">
    <source>
        <dbReference type="PROSITE" id="PS50071"/>
    </source>
</evidence>
<dbReference type="GO" id="GO:0000981">
    <property type="term" value="F:DNA-binding transcription factor activity, RNA polymerase II-specific"/>
    <property type="evidence" value="ECO:0007669"/>
    <property type="project" value="InterPro"/>
</dbReference>
<keyword evidence="3 5" id="KW-0371">Homeobox</keyword>
<dbReference type="GO" id="GO:0005634">
    <property type="term" value="C:nucleus"/>
    <property type="evidence" value="ECO:0007669"/>
    <property type="project" value="UniProtKB-SubCell"/>
</dbReference>
<feature type="DNA-binding region" description="Homeobox" evidence="5">
    <location>
        <begin position="42"/>
        <end position="101"/>
    </location>
</feature>
<keyword evidence="9" id="KW-1185">Reference proteome</keyword>
<dbReference type="InterPro" id="IPR050394">
    <property type="entry name" value="Homeobox_NK-like"/>
</dbReference>
<dbReference type="InterPro" id="IPR001356">
    <property type="entry name" value="HD"/>
</dbReference>
<evidence type="ECO:0000313" key="10">
    <source>
        <dbReference type="WBParaSite" id="Gr19_v10_g13277.t1"/>
    </source>
</evidence>
<dbReference type="InterPro" id="IPR009057">
    <property type="entry name" value="Homeodomain-like_sf"/>
</dbReference>
<dbReference type="GO" id="GO:0000978">
    <property type="term" value="F:RNA polymerase II cis-regulatory region sequence-specific DNA binding"/>
    <property type="evidence" value="ECO:0007669"/>
    <property type="project" value="TreeGrafter"/>
</dbReference>
<proteinExistence type="predicted"/>
<name>A0A914H3E0_GLORO</name>
<evidence type="ECO:0000256" key="6">
    <source>
        <dbReference type="RuleBase" id="RU000682"/>
    </source>
</evidence>
<organism evidence="9 10">
    <name type="scientific">Globodera rostochiensis</name>
    <name type="common">Golden nematode worm</name>
    <name type="synonym">Heterodera rostochiensis</name>
    <dbReference type="NCBI Taxonomy" id="31243"/>
    <lineage>
        <taxon>Eukaryota</taxon>
        <taxon>Metazoa</taxon>
        <taxon>Ecdysozoa</taxon>
        <taxon>Nematoda</taxon>
        <taxon>Chromadorea</taxon>
        <taxon>Rhabditida</taxon>
        <taxon>Tylenchina</taxon>
        <taxon>Tylenchomorpha</taxon>
        <taxon>Tylenchoidea</taxon>
        <taxon>Heteroderidae</taxon>
        <taxon>Heteroderinae</taxon>
        <taxon>Globodera</taxon>
    </lineage>
</organism>
<evidence type="ECO:0000256" key="7">
    <source>
        <dbReference type="SAM" id="MobiDB-lite"/>
    </source>
</evidence>
<evidence type="ECO:0000256" key="4">
    <source>
        <dbReference type="ARBA" id="ARBA00023242"/>
    </source>
</evidence>
<dbReference type="SUPFAM" id="SSF46689">
    <property type="entry name" value="Homeodomain-like"/>
    <property type="match status" value="1"/>
</dbReference>
<dbReference type="Gene3D" id="1.10.10.60">
    <property type="entry name" value="Homeodomain-like"/>
    <property type="match status" value="1"/>
</dbReference>
<protein>
    <submittedName>
        <fullName evidence="10">Homeobox domain-containing protein</fullName>
    </submittedName>
</protein>
<feature type="region of interest" description="Disordered" evidence="7">
    <location>
        <begin position="99"/>
        <end position="122"/>
    </location>
</feature>
<dbReference type="PANTHER" id="PTHR24340">
    <property type="entry name" value="HOMEOBOX PROTEIN NKX"/>
    <property type="match status" value="1"/>
</dbReference>
<reference evidence="10" key="1">
    <citation type="submission" date="2022-11" db="UniProtKB">
        <authorList>
            <consortium name="WormBaseParasite"/>
        </authorList>
    </citation>
    <scope>IDENTIFICATION</scope>
</reference>
<dbReference type="PROSITE" id="PS00027">
    <property type="entry name" value="HOMEOBOX_1"/>
    <property type="match status" value="1"/>
</dbReference>
<evidence type="ECO:0000256" key="1">
    <source>
        <dbReference type="ARBA" id="ARBA00004123"/>
    </source>
</evidence>
<evidence type="ECO:0000256" key="5">
    <source>
        <dbReference type="PROSITE-ProRule" id="PRU00108"/>
    </source>
</evidence>
<keyword evidence="4 5" id="KW-0539">Nucleus</keyword>
<evidence type="ECO:0000256" key="2">
    <source>
        <dbReference type="ARBA" id="ARBA00023125"/>
    </source>
</evidence>
<accession>A0A914H3E0</accession>
<dbReference type="InterPro" id="IPR020479">
    <property type="entry name" value="HD_metazoa"/>
</dbReference>
<dbReference type="PANTHER" id="PTHR24340:SF37">
    <property type="entry name" value="HOMEOBOX PROTEIN SLOU"/>
    <property type="match status" value="1"/>
</dbReference>
<dbReference type="SMART" id="SM00389">
    <property type="entry name" value="HOX"/>
    <property type="match status" value="1"/>
</dbReference>
<dbReference type="PRINTS" id="PR00024">
    <property type="entry name" value="HOMEOBOX"/>
</dbReference>
<evidence type="ECO:0000256" key="3">
    <source>
        <dbReference type="ARBA" id="ARBA00023155"/>
    </source>
</evidence>
<dbReference type="AlphaFoldDB" id="A0A914H3E0"/>